<reference evidence="1 2" key="1">
    <citation type="submission" date="2016-02" db="EMBL/GenBank/DDBJ databases">
        <authorList>
            <person name="Wen L."/>
            <person name="He K."/>
            <person name="Yang H."/>
        </authorList>
    </citation>
    <scope>NUCLEOTIDE SEQUENCE [LARGE SCALE GENOMIC DNA]</scope>
    <source>
        <strain evidence="1 2">DSM 22607</strain>
    </source>
</reference>
<dbReference type="RefSeq" id="WP_082771078.1">
    <property type="nucleotide sequence ID" value="NZ_CABMOF010000004.1"/>
</dbReference>
<dbReference type="KEGG" id="cmiu:B1H56_12585"/>
<dbReference type="STRING" id="626937.HMPREF3293_01296"/>
<gene>
    <name evidence="1" type="ORF">HMPREF3293_01296</name>
</gene>
<evidence type="ECO:0008006" key="3">
    <source>
        <dbReference type="Google" id="ProtNLM"/>
    </source>
</evidence>
<accession>A0A136Q549</accession>
<comment type="caution">
    <text evidence="1">The sequence shown here is derived from an EMBL/GenBank/DDBJ whole genome shotgun (WGS) entry which is preliminary data.</text>
</comment>
<dbReference type="Pfam" id="PF12669">
    <property type="entry name" value="FeoB_associated"/>
    <property type="match status" value="1"/>
</dbReference>
<evidence type="ECO:0000313" key="2">
    <source>
        <dbReference type="Proteomes" id="UP000070366"/>
    </source>
</evidence>
<dbReference type="AlphaFoldDB" id="A0A136Q549"/>
<dbReference type="EMBL" id="LSZW01000055">
    <property type="protein sequence ID" value="KXK65803.1"/>
    <property type="molecule type" value="Genomic_DNA"/>
</dbReference>
<sequence length="54" mass="5713">MTDVILMIAVLAAAAAAITYIVKKRKKGECVGCSECNRSRSGCANCPHADKKKS</sequence>
<dbReference type="OrthoDB" id="2087056at2"/>
<keyword evidence="2" id="KW-1185">Reference proteome</keyword>
<organism evidence="1 2">
    <name type="scientific">Christensenella minuta</name>
    <dbReference type="NCBI Taxonomy" id="626937"/>
    <lineage>
        <taxon>Bacteria</taxon>
        <taxon>Bacillati</taxon>
        <taxon>Bacillota</taxon>
        <taxon>Clostridia</taxon>
        <taxon>Christensenellales</taxon>
        <taxon>Christensenellaceae</taxon>
        <taxon>Christensenella</taxon>
    </lineage>
</organism>
<protein>
    <recommendedName>
        <fullName evidence="3">FeoB-associated Cys-rich membrane protein</fullName>
    </recommendedName>
</protein>
<name>A0A136Q549_9FIRM</name>
<dbReference type="Proteomes" id="UP000070366">
    <property type="component" value="Unassembled WGS sequence"/>
</dbReference>
<proteinExistence type="predicted"/>
<evidence type="ECO:0000313" key="1">
    <source>
        <dbReference type="EMBL" id="KXK65803.1"/>
    </source>
</evidence>